<dbReference type="GO" id="GO:0048586">
    <property type="term" value="P:regulation of long-day photoperiodism, flowering"/>
    <property type="evidence" value="ECO:0007669"/>
    <property type="project" value="TreeGrafter"/>
</dbReference>
<dbReference type="Proteomes" id="UP001177003">
    <property type="component" value="Chromosome 9"/>
</dbReference>
<dbReference type="PANTHER" id="PTHR36319:SF1">
    <property type="entry name" value="PROTEIN GIGANTEA"/>
    <property type="match status" value="1"/>
</dbReference>
<evidence type="ECO:0000313" key="1">
    <source>
        <dbReference type="EMBL" id="CAI9301958.1"/>
    </source>
</evidence>
<reference evidence="1" key="1">
    <citation type="submission" date="2023-04" db="EMBL/GenBank/DDBJ databases">
        <authorList>
            <person name="Vijverberg K."/>
            <person name="Xiong W."/>
            <person name="Schranz E."/>
        </authorList>
    </citation>
    <scope>NUCLEOTIDE SEQUENCE</scope>
</reference>
<protein>
    <submittedName>
        <fullName evidence="1">Uncharacterized protein</fullName>
    </submittedName>
</protein>
<evidence type="ECO:0000313" key="2">
    <source>
        <dbReference type="Proteomes" id="UP001177003"/>
    </source>
</evidence>
<dbReference type="PANTHER" id="PTHR36319">
    <property type="entry name" value="PROTEIN GIGANTEA"/>
    <property type="match status" value="1"/>
</dbReference>
<gene>
    <name evidence="1" type="ORF">LSALG_LOCUS40475</name>
</gene>
<dbReference type="GO" id="GO:0005634">
    <property type="term" value="C:nucleus"/>
    <property type="evidence" value="ECO:0007669"/>
    <property type="project" value="TreeGrafter"/>
</dbReference>
<dbReference type="GO" id="GO:0006950">
    <property type="term" value="P:response to stress"/>
    <property type="evidence" value="ECO:0007669"/>
    <property type="project" value="TreeGrafter"/>
</dbReference>
<proteinExistence type="predicted"/>
<name>A0AA36A010_LACSI</name>
<dbReference type="EMBL" id="OX465085">
    <property type="protein sequence ID" value="CAI9301958.1"/>
    <property type="molecule type" value="Genomic_DNA"/>
</dbReference>
<accession>A0AA36A010</accession>
<dbReference type="AlphaFoldDB" id="A0AA36A010"/>
<dbReference type="InterPro" id="IPR026211">
    <property type="entry name" value="GIGANTEA"/>
</dbReference>
<sequence length="112" mass="12690">MRMMLREICNHGLLKRIVKLIVKLMRNHNTHESLLLETTARAIQPMLEWGESGMAAADELSNLFKCRLHVTIRCLSHPSAHVRALSTSVLRVVLYADLINPSGFTKGTDMCY</sequence>
<dbReference type="GO" id="GO:0042752">
    <property type="term" value="P:regulation of circadian rhythm"/>
    <property type="evidence" value="ECO:0007669"/>
    <property type="project" value="TreeGrafter"/>
</dbReference>
<organism evidence="1 2">
    <name type="scientific">Lactuca saligna</name>
    <name type="common">Willowleaf lettuce</name>
    <dbReference type="NCBI Taxonomy" id="75948"/>
    <lineage>
        <taxon>Eukaryota</taxon>
        <taxon>Viridiplantae</taxon>
        <taxon>Streptophyta</taxon>
        <taxon>Embryophyta</taxon>
        <taxon>Tracheophyta</taxon>
        <taxon>Spermatophyta</taxon>
        <taxon>Magnoliopsida</taxon>
        <taxon>eudicotyledons</taxon>
        <taxon>Gunneridae</taxon>
        <taxon>Pentapetalae</taxon>
        <taxon>asterids</taxon>
        <taxon>campanulids</taxon>
        <taxon>Asterales</taxon>
        <taxon>Asteraceae</taxon>
        <taxon>Cichorioideae</taxon>
        <taxon>Cichorieae</taxon>
        <taxon>Lactucinae</taxon>
        <taxon>Lactuca</taxon>
    </lineage>
</organism>
<keyword evidence="2" id="KW-1185">Reference proteome</keyword>